<evidence type="ECO:0000313" key="1">
    <source>
        <dbReference type="EMBL" id="WAR26143.1"/>
    </source>
</evidence>
<sequence length="63" mass="7041">MDRKVEVLPMVVLLLNVLTTICRGRMVLGSTAIGTTYQTMGNYVSKSQLHQEYSTLNAPVNFH</sequence>
<proteinExistence type="predicted"/>
<gene>
    <name evidence="1" type="ORF">MAR_011847</name>
</gene>
<protein>
    <submittedName>
        <fullName evidence="1">Uncharacterized protein</fullName>
    </submittedName>
</protein>
<organism evidence="1 2">
    <name type="scientific">Mya arenaria</name>
    <name type="common">Soft-shell clam</name>
    <dbReference type="NCBI Taxonomy" id="6604"/>
    <lineage>
        <taxon>Eukaryota</taxon>
        <taxon>Metazoa</taxon>
        <taxon>Spiralia</taxon>
        <taxon>Lophotrochozoa</taxon>
        <taxon>Mollusca</taxon>
        <taxon>Bivalvia</taxon>
        <taxon>Autobranchia</taxon>
        <taxon>Heteroconchia</taxon>
        <taxon>Euheterodonta</taxon>
        <taxon>Imparidentia</taxon>
        <taxon>Neoheterodontei</taxon>
        <taxon>Myida</taxon>
        <taxon>Myoidea</taxon>
        <taxon>Myidae</taxon>
        <taxon>Mya</taxon>
    </lineage>
</organism>
<dbReference type="EMBL" id="CP111025">
    <property type="protein sequence ID" value="WAR26143.1"/>
    <property type="molecule type" value="Genomic_DNA"/>
</dbReference>
<dbReference type="Proteomes" id="UP001164746">
    <property type="component" value="Chromosome 14"/>
</dbReference>
<name>A0ABY7FVB3_MYAAR</name>
<evidence type="ECO:0000313" key="2">
    <source>
        <dbReference type="Proteomes" id="UP001164746"/>
    </source>
</evidence>
<reference evidence="1" key="1">
    <citation type="submission" date="2022-11" db="EMBL/GenBank/DDBJ databases">
        <title>Centuries of genome instability and evolution in soft-shell clam transmissible cancer (bioRxiv).</title>
        <authorList>
            <person name="Hart S.F.M."/>
            <person name="Yonemitsu M.A."/>
            <person name="Giersch R.M."/>
            <person name="Beal B.F."/>
            <person name="Arriagada G."/>
            <person name="Davis B.W."/>
            <person name="Ostrander E.A."/>
            <person name="Goff S.P."/>
            <person name="Metzger M.J."/>
        </authorList>
    </citation>
    <scope>NUCLEOTIDE SEQUENCE</scope>
    <source>
        <strain evidence="1">MELC-2E11</strain>
        <tissue evidence="1">Siphon/mantle</tissue>
    </source>
</reference>
<keyword evidence="2" id="KW-1185">Reference proteome</keyword>
<accession>A0ABY7FVB3</accession>